<evidence type="ECO:0000256" key="6">
    <source>
        <dbReference type="ARBA" id="ARBA00023125"/>
    </source>
</evidence>
<dbReference type="EMBL" id="QLNT01000007">
    <property type="protein sequence ID" value="KAF3073175.1"/>
    <property type="molecule type" value="Genomic_DNA"/>
</dbReference>
<evidence type="ECO:0000259" key="10">
    <source>
        <dbReference type="Pfam" id="PF05970"/>
    </source>
</evidence>
<feature type="domain" description="DNA helicase Pif1-like 2B" evidence="11">
    <location>
        <begin position="422"/>
        <end position="455"/>
    </location>
</feature>
<evidence type="ECO:0000256" key="2">
    <source>
        <dbReference type="ARBA" id="ARBA00022763"/>
    </source>
</evidence>
<dbReference type="AlphaFoldDB" id="A0A9P4XIL8"/>
<evidence type="ECO:0000313" key="12">
    <source>
        <dbReference type="EMBL" id="KAF3073175.1"/>
    </source>
</evidence>
<keyword evidence="7 9" id="KW-0234">DNA repair</keyword>
<evidence type="ECO:0000256" key="1">
    <source>
        <dbReference type="ARBA" id="ARBA00022741"/>
    </source>
</evidence>
<feature type="domain" description="DNA helicase Pif1-like DEAD-box helicase" evidence="10">
    <location>
        <begin position="105"/>
        <end position="258"/>
    </location>
</feature>
<keyword evidence="13" id="KW-1185">Reference proteome</keyword>
<dbReference type="PANTHER" id="PTHR47642">
    <property type="entry name" value="ATP-DEPENDENT DNA HELICASE"/>
    <property type="match status" value="1"/>
</dbReference>
<comment type="cofactor">
    <cofactor evidence="9">
        <name>Mg(2+)</name>
        <dbReference type="ChEBI" id="CHEBI:18420"/>
    </cofactor>
</comment>
<comment type="caution">
    <text evidence="12">The sequence shown here is derived from an EMBL/GenBank/DDBJ whole genome shotgun (WGS) entry which is preliminary data.</text>
</comment>
<evidence type="ECO:0000256" key="3">
    <source>
        <dbReference type="ARBA" id="ARBA00022801"/>
    </source>
</evidence>
<dbReference type="GO" id="GO:0000723">
    <property type="term" value="P:telomere maintenance"/>
    <property type="evidence" value="ECO:0007669"/>
    <property type="project" value="InterPro"/>
</dbReference>
<dbReference type="GO" id="GO:0006281">
    <property type="term" value="P:DNA repair"/>
    <property type="evidence" value="ECO:0007669"/>
    <property type="project" value="UniProtKB-KW"/>
</dbReference>
<keyword evidence="4 9" id="KW-0347">Helicase</keyword>
<dbReference type="Pfam" id="PF05970">
    <property type="entry name" value="PIF1"/>
    <property type="match status" value="1"/>
</dbReference>
<name>A0A9P4XIL8_9HYPO</name>
<dbReference type="Gene3D" id="3.40.50.300">
    <property type="entry name" value="P-loop containing nucleotide triphosphate hydrolases"/>
    <property type="match status" value="2"/>
</dbReference>
<evidence type="ECO:0000259" key="11">
    <source>
        <dbReference type="Pfam" id="PF21530"/>
    </source>
</evidence>
<evidence type="ECO:0000256" key="4">
    <source>
        <dbReference type="ARBA" id="ARBA00022806"/>
    </source>
</evidence>
<dbReference type="CDD" id="cd18809">
    <property type="entry name" value="SF1_C_RecD"/>
    <property type="match status" value="1"/>
</dbReference>
<keyword evidence="2 9" id="KW-0227">DNA damage</keyword>
<dbReference type="PANTHER" id="PTHR47642:SF5">
    <property type="entry name" value="ATP-DEPENDENT DNA HELICASE"/>
    <property type="match status" value="1"/>
</dbReference>
<protein>
    <recommendedName>
        <fullName evidence="9">ATP-dependent DNA helicase</fullName>
        <ecNumber evidence="9">5.6.2.3</ecNumber>
    </recommendedName>
</protein>
<keyword evidence="6" id="KW-0238">DNA-binding</keyword>
<evidence type="ECO:0000256" key="5">
    <source>
        <dbReference type="ARBA" id="ARBA00022840"/>
    </source>
</evidence>
<keyword evidence="8" id="KW-0413">Isomerase</keyword>
<keyword evidence="1 9" id="KW-0547">Nucleotide-binding</keyword>
<evidence type="ECO:0000256" key="9">
    <source>
        <dbReference type="RuleBase" id="RU363044"/>
    </source>
</evidence>
<dbReference type="EC" id="5.6.2.3" evidence="9"/>
<dbReference type="GO" id="GO:0006310">
    <property type="term" value="P:DNA recombination"/>
    <property type="evidence" value="ECO:0007669"/>
    <property type="project" value="UniProtKB-KW"/>
</dbReference>
<dbReference type="Proteomes" id="UP000801864">
    <property type="component" value="Unassembled WGS sequence"/>
</dbReference>
<dbReference type="GO" id="GO:0016787">
    <property type="term" value="F:hydrolase activity"/>
    <property type="evidence" value="ECO:0007669"/>
    <property type="project" value="UniProtKB-KW"/>
</dbReference>
<keyword evidence="5 9" id="KW-0067">ATP-binding</keyword>
<comment type="catalytic activity">
    <reaction evidence="9">
        <text>ATP + H2O = ADP + phosphate + H(+)</text>
        <dbReference type="Rhea" id="RHEA:13065"/>
        <dbReference type="ChEBI" id="CHEBI:15377"/>
        <dbReference type="ChEBI" id="CHEBI:15378"/>
        <dbReference type="ChEBI" id="CHEBI:30616"/>
        <dbReference type="ChEBI" id="CHEBI:43474"/>
        <dbReference type="ChEBI" id="CHEBI:456216"/>
        <dbReference type="EC" id="5.6.2.3"/>
    </reaction>
</comment>
<dbReference type="SUPFAM" id="SSF52540">
    <property type="entry name" value="P-loop containing nucleoside triphosphate hydrolases"/>
    <property type="match status" value="2"/>
</dbReference>
<dbReference type="InterPro" id="IPR049163">
    <property type="entry name" value="Pif1-like_2B_dom"/>
</dbReference>
<accession>A0A9P4XIL8</accession>
<sequence>MLLAAPWRRSALSMLAPSSLVQMRFRQQLKASTFYALRIPSCSREYANSKKKKKKKKQAADGEDIVWSADTAKSIGLESPLLSEALPTVDLVPKQPYKIGDSPELSTEQKALISRAVEGRNIFYTGSAGCGKSTVLREMRDRLRGMGKVVHVLAPTGKVAMANRGSTTWSFAGWTPNSHKFSLSELKAFVPGQELLDRFRNADTIILDEVSMVEAMHFDRLNEIMKAAHSPFDERSTLPFGGTQIIVTGDFCQLPPVKPFTHCFECGSDLVRNRQQNTYKCPSIKCGASYHDDDKWAFRSKAWDECNFEYVYLKEVHRQTDPEFVKLLQKYRLGLGMNDSELALLANCNKTTHTSAVRLFPTREEVRKVNDAEFRRINAPVQSYKCVDVFVWNEEEHPHLHGKGTRNADNSLKELKDHTFETELNLKEGMQVLLLHNISIPDGLVNGAQGVIIGFESFEYGPPVFEIRDEGLPVYWPEHDLNERKILEFMMGCKKAEGWPIVRFANGKIRTIYPICQSILYGDTRPYTLLGRIQLPLAAAWALTVHKSQGMTLDNAVVNVTRAFTDGQIYVALSRVRTLAGLKVEGDLASLKHFRGNQQVLRWLKEKFGQSIAVDEGL</sequence>
<dbReference type="GO" id="GO:0005524">
    <property type="term" value="F:ATP binding"/>
    <property type="evidence" value="ECO:0007669"/>
    <property type="project" value="UniProtKB-KW"/>
</dbReference>
<keyword evidence="9" id="KW-0233">DNA recombination</keyword>
<reference evidence="12 13" key="1">
    <citation type="submission" date="2018-06" db="EMBL/GenBank/DDBJ databases">
        <title>Genome analysis of cellulolytic fungus Trichoderma lentiforme CFAM-422.</title>
        <authorList>
            <person name="Steindorff A.S."/>
            <person name="Formighieri E.F."/>
            <person name="Midorikawa G.E.O."/>
            <person name="Tamietti M.S."/>
            <person name="Ramos E.Z."/>
            <person name="Silva A.S."/>
            <person name="Bon E.P.S."/>
            <person name="Mendes T.D."/>
            <person name="Damaso M.C.T."/>
            <person name="Favaro L.C.L."/>
        </authorList>
    </citation>
    <scope>NUCLEOTIDE SEQUENCE [LARGE SCALE GENOMIC DNA]</scope>
    <source>
        <strain evidence="12 13">CFAM-422</strain>
    </source>
</reference>
<evidence type="ECO:0000313" key="13">
    <source>
        <dbReference type="Proteomes" id="UP000801864"/>
    </source>
</evidence>
<gene>
    <name evidence="12" type="ORF">CFAM422_004877</name>
</gene>
<dbReference type="GO" id="GO:0043139">
    <property type="term" value="F:5'-3' DNA helicase activity"/>
    <property type="evidence" value="ECO:0007669"/>
    <property type="project" value="UniProtKB-EC"/>
</dbReference>
<comment type="similarity">
    <text evidence="9">Belongs to the helicase family.</text>
</comment>
<dbReference type="Pfam" id="PF21530">
    <property type="entry name" value="Pif1_2B_dom"/>
    <property type="match status" value="1"/>
</dbReference>
<dbReference type="InterPro" id="IPR051055">
    <property type="entry name" value="PIF1_helicase"/>
</dbReference>
<dbReference type="InterPro" id="IPR027417">
    <property type="entry name" value="P-loop_NTPase"/>
</dbReference>
<evidence type="ECO:0000256" key="7">
    <source>
        <dbReference type="ARBA" id="ARBA00023204"/>
    </source>
</evidence>
<dbReference type="InterPro" id="IPR010285">
    <property type="entry name" value="DNA_helicase_pif1-like_DEAD"/>
</dbReference>
<keyword evidence="3 9" id="KW-0378">Hydrolase</keyword>
<organism evidence="12 13">
    <name type="scientific">Trichoderma lentiforme</name>
    <dbReference type="NCBI Taxonomy" id="1567552"/>
    <lineage>
        <taxon>Eukaryota</taxon>
        <taxon>Fungi</taxon>
        <taxon>Dikarya</taxon>
        <taxon>Ascomycota</taxon>
        <taxon>Pezizomycotina</taxon>
        <taxon>Sordariomycetes</taxon>
        <taxon>Hypocreomycetidae</taxon>
        <taxon>Hypocreales</taxon>
        <taxon>Hypocreaceae</taxon>
        <taxon>Trichoderma</taxon>
    </lineage>
</organism>
<evidence type="ECO:0000256" key="8">
    <source>
        <dbReference type="ARBA" id="ARBA00023235"/>
    </source>
</evidence>
<proteinExistence type="inferred from homology"/>